<dbReference type="PROSITE" id="PS50991">
    <property type="entry name" value="PYR_CT"/>
    <property type="match status" value="1"/>
</dbReference>
<dbReference type="SMART" id="SM00917">
    <property type="entry name" value="LeuA_dimer"/>
    <property type="match status" value="1"/>
</dbReference>
<dbReference type="GO" id="GO:0003985">
    <property type="term" value="F:acetyl-CoA C-acetyltransferase activity"/>
    <property type="evidence" value="ECO:0007669"/>
    <property type="project" value="UniProtKB-UniRule"/>
</dbReference>
<dbReference type="PROSITE" id="PS00815">
    <property type="entry name" value="AIPM_HOMOCIT_SYNTH_1"/>
    <property type="match status" value="1"/>
</dbReference>
<evidence type="ECO:0000256" key="12">
    <source>
        <dbReference type="HAMAP-Rule" id="MF_01025"/>
    </source>
</evidence>
<dbReference type="InterPro" id="IPR005671">
    <property type="entry name" value="LeuA_bact_synth"/>
</dbReference>
<dbReference type="HAMAP" id="MF_01025">
    <property type="entry name" value="LeuA_type1"/>
    <property type="match status" value="1"/>
</dbReference>
<dbReference type="NCBIfam" id="NF002087">
    <property type="entry name" value="PRK00915.1-4"/>
    <property type="match status" value="1"/>
</dbReference>
<keyword evidence="12" id="KW-0963">Cytoplasm</keyword>
<feature type="binding site" evidence="12">
    <location>
        <position position="204"/>
    </location>
    <ligand>
        <name>Mn(2+)</name>
        <dbReference type="ChEBI" id="CHEBI:29035"/>
    </ligand>
</feature>
<gene>
    <name evidence="12" type="primary">leuA</name>
    <name evidence="14" type="ORF">IV417_12110</name>
</gene>
<dbReference type="GO" id="GO:0003852">
    <property type="term" value="F:2-isopropylmalate synthase activity"/>
    <property type="evidence" value="ECO:0007669"/>
    <property type="project" value="UniProtKB-UniRule"/>
</dbReference>
<reference evidence="14 15" key="1">
    <citation type="journal article" date="2021" name="Arch. Microbiol.">
        <title>Harenicola maris gen. nov., sp. nov. isolated from the Sea of Japan shallow sediments.</title>
        <authorList>
            <person name="Romanenko L.A."/>
            <person name="Kurilenko V.V."/>
            <person name="Chernysheva N.Y."/>
            <person name="Tekutyeva L.A."/>
            <person name="Velansky P.V."/>
            <person name="Svetashev V.I."/>
            <person name="Isaeva M.P."/>
        </authorList>
    </citation>
    <scope>NUCLEOTIDE SEQUENCE [LARGE SCALE GENOMIC DNA]</scope>
    <source>
        <strain evidence="14 15">KMM 3653</strain>
    </source>
</reference>
<dbReference type="EC" id="2.3.3.13" evidence="3 12"/>
<dbReference type="Pfam" id="PF08502">
    <property type="entry name" value="LeuA_dimer"/>
    <property type="match status" value="1"/>
</dbReference>
<dbReference type="Gene3D" id="3.20.20.70">
    <property type="entry name" value="Aldolase class I"/>
    <property type="match status" value="1"/>
</dbReference>
<evidence type="ECO:0000256" key="8">
    <source>
        <dbReference type="ARBA" id="ARBA00022723"/>
    </source>
</evidence>
<evidence type="ECO:0000256" key="2">
    <source>
        <dbReference type="ARBA" id="ARBA00009396"/>
    </source>
</evidence>
<accession>A0AAP2CQA3</accession>
<evidence type="ECO:0000256" key="3">
    <source>
        <dbReference type="ARBA" id="ARBA00012973"/>
    </source>
</evidence>
<sequence length="523" mass="56626">MSTEKDRVVIFDTTLRDGEQSPGATMTHAEKLEIAGLLDEMGVDIIEAGFPIASEGDFNAVSEIARQSKNAVICGLARASIGDIDRCWEAVKHAKQPRIHTFIGTSPLHRAIPNLTQDEMAERIHETVSHARNLCDNIQWSPMDATRTEFDYLVRTIEIAIKAGATTINVPDTVGYTAPRESAELIRRLIAEVPGAGDVVFATHCHNDLGMATANSLAAVEAGARQIECTINGLGERAGNTALEEVVMALRVRGDIMPFTTGIETTKLMHISRRVASVSGFAVQHNKAIVGKNAFAHESGIHQDGMLKNAETFEIMRPEDVGLTETNLVMGKHSGRAALRSKLSDLGYELGDNQLKDVFVRFKELADRKKEVFDDDLLALMREASSDPAAEYLKLVSLRVVCGTEGPQTADMTLSIGGEEASVTAEGDGPVDSAFNAVKALYPHGARLQLYQVSAVTEGTDAQATVSVRMEEDGYIATGEAADTDTVVASAKAYVTALNRLRVRREKMGPNADRREVSYKDVS</sequence>
<evidence type="ECO:0000256" key="11">
    <source>
        <dbReference type="ARBA" id="ARBA00029993"/>
    </source>
</evidence>
<evidence type="ECO:0000256" key="9">
    <source>
        <dbReference type="ARBA" id="ARBA00023211"/>
    </source>
</evidence>
<feature type="binding site" evidence="12">
    <location>
        <position position="17"/>
    </location>
    <ligand>
        <name>Mn(2+)</name>
        <dbReference type="ChEBI" id="CHEBI:29035"/>
    </ligand>
</feature>
<dbReference type="PROSITE" id="PS00816">
    <property type="entry name" value="AIPM_HOMOCIT_SYNTH_2"/>
    <property type="match status" value="1"/>
</dbReference>
<dbReference type="EMBL" id="JADQAZ010000002">
    <property type="protein sequence ID" value="MBT0958133.1"/>
    <property type="molecule type" value="Genomic_DNA"/>
</dbReference>
<organism evidence="14 15">
    <name type="scientific">Harenicola maris</name>
    <dbReference type="NCBI Taxonomy" id="2841044"/>
    <lineage>
        <taxon>Bacteria</taxon>
        <taxon>Pseudomonadati</taxon>
        <taxon>Pseudomonadota</taxon>
        <taxon>Alphaproteobacteria</taxon>
        <taxon>Rhodobacterales</taxon>
        <taxon>Paracoccaceae</taxon>
        <taxon>Harenicola</taxon>
    </lineage>
</organism>
<dbReference type="InterPro" id="IPR013785">
    <property type="entry name" value="Aldolase_TIM"/>
</dbReference>
<dbReference type="InterPro" id="IPR036230">
    <property type="entry name" value="LeuA_allosteric_dom_sf"/>
</dbReference>
<evidence type="ECO:0000256" key="6">
    <source>
        <dbReference type="ARBA" id="ARBA00022605"/>
    </source>
</evidence>
<evidence type="ECO:0000256" key="1">
    <source>
        <dbReference type="ARBA" id="ARBA00004689"/>
    </source>
</evidence>
<comment type="pathway">
    <text evidence="1 12">Amino-acid biosynthesis; L-leucine biosynthesis; L-leucine from 3-methyl-2-oxobutanoate: step 1/4.</text>
</comment>
<dbReference type="FunFam" id="3.30.160.270:FF:000003">
    <property type="entry name" value="2-isopropylmalate synthase"/>
    <property type="match status" value="1"/>
</dbReference>
<proteinExistence type="inferred from homology"/>
<protein>
    <recommendedName>
        <fullName evidence="4 12">2-isopropylmalate synthase</fullName>
        <ecNumber evidence="3 12">2.3.3.13</ecNumber>
    </recommendedName>
    <alternativeName>
        <fullName evidence="11 12">Alpha-IPM synthase</fullName>
    </alternativeName>
    <alternativeName>
        <fullName evidence="12">Alpha-isopropylmalate synthase</fullName>
    </alternativeName>
</protein>
<dbReference type="CDD" id="cd07940">
    <property type="entry name" value="DRE_TIM_IPMS"/>
    <property type="match status" value="1"/>
</dbReference>
<feature type="region of interest" description="Regulatory domain" evidence="12">
    <location>
        <begin position="394"/>
        <end position="523"/>
    </location>
</feature>
<comment type="caution">
    <text evidence="14">The sequence shown here is derived from an EMBL/GenBank/DDBJ whole genome shotgun (WGS) entry which is preliminary data.</text>
</comment>
<dbReference type="Gene3D" id="1.10.238.260">
    <property type="match status" value="1"/>
</dbReference>
<evidence type="ECO:0000256" key="10">
    <source>
        <dbReference type="ARBA" id="ARBA00023304"/>
    </source>
</evidence>
<dbReference type="Pfam" id="PF00682">
    <property type="entry name" value="HMGL-like"/>
    <property type="match status" value="1"/>
</dbReference>
<dbReference type="NCBIfam" id="TIGR00973">
    <property type="entry name" value="leuA_bact"/>
    <property type="match status" value="1"/>
</dbReference>
<evidence type="ECO:0000256" key="7">
    <source>
        <dbReference type="ARBA" id="ARBA00022679"/>
    </source>
</evidence>
<keyword evidence="6 12" id="KW-0028">Amino-acid biosynthesis</keyword>
<keyword evidence="14" id="KW-0012">Acyltransferase</keyword>
<dbReference type="Proteomes" id="UP001315686">
    <property type="component" value="Unassembled WGS sequence"/>
</dbReference>
<dbReference type="InterPro" id="IPR013709">
    <property type="entry name" value="2-isopropylmalate_synth_dimer"/>
</dbReference>
<dbReference type="GO" id="GO:0030145">
    <property type="term" value="F:manganese ion binding"/>
    <property type="evidence" value="ECO:0007669"/>
    <property type="project" value="UniProtKB-UniRule"/>
</dbReference>
<comment type="function">
    <text evidence="12">Catalyzes the condensation of the acetyl group of acetyl-CoA with 3-methyl-2-oxobutanoate (2-ketoisovalerate) to form 3-carboxy-3-hydroxy-4-methylpentanoate (2-isopropylmalate).</text>
</comment>
<dbReference type="FunFam" id="3.20.20.70:FF:000010">
    <property type="entry name" value="2-isopropylmalate synthase"/>
    <property type="match status" value="1"/>
</dbReference>
<dbReference type="NCBIfam" id="NF002086">
    <property type="entry name" value="PRK00915.1-3"/>
    <property type="match status" value="1"/>
</dbReference>
<feature type="binding site" evidence="12">
    <location>
        <position position="240"/>
    </location>
    <ligand>
        <name>Mn(2+)</name>
        <dbReference type="ChEBI" id="CHEBI:29035"/>
    </ligand>
</feature>
<comment type="subunit">
    <text evidence="12">Homodimer.</text>
</comment>
<dbReference type="PANTHER" id="PTHR10277:SF9">
    <property type="entry name" value="2-ISOPROPYLMALATE SYNTHASE 1, CHLOROPLASTIC-RELATED"/>
    <property type="match status" value="1"/>
</dbReference>
<evidence type="ECO:0000313" key="14">
    <source>
        <dbReference type="EMBL" id="MBT0958133.1"/>
    </source>
</evidence>
<feature type="domain" description="Pyruvate carboxyltransferase" evidence="13">
    <location>
        <begin position="8"/>
        <end position="269"/>
    </location>
</feature>
<keyword evidence="9 12" id="KW-0464">Manganese</keyword>
<evidence type="ECO:0000256" key="4">
    <source>
        <dbReference type="ARBA" id="ARBA00018198"/>
    </source>
</evidence>
<dbReference type="InterPro" id="IPR002034">
    <property type="entry name" value="AIPM/Hcit_synth_CS"/>
</dbReference>
<evidence type="ECO:0000259" key="13">
    <source>
        <dbReference type="PROSITE" id="PS50991"/>
    </source>
</evidence>
<dbReference type="GO" id="GO:0009098">
    <property type="term" value="P:L-leucine biosynthetic process"/>
    <property type="evidence" value="ECO:0007669"/>
    <property type="project" value="UniProtKB-UniRule"/>
</dbReference>
<dbReference type="Gene3D" id="3.30.160.270">
    <property type="match status" value="1"/>
</dbReference>
<evidence type="ECO:0000313" key="15">
    <source>
        <dbReference type="Proteomes" id="UP001315686"/>
    </source>
</evidence>
<dbReference type="InterPro" id="IPR050073">
    <property type="entry name" value="2-IPM_HCS-like"/>
</dbReference>
<evidence type="ECO:0000256" key="5">
    <source>
        <dbReference type="ARBA" id="ARBA00022430"/>
    </source>
</evidence>
<comment type="cofactor">
    <cofactor evidence="12">
        <name>Mn(2+)</name>
        <dbReference type="ChEBI" id="CHEBI:29035"/>
    </cofactor>
</comment>
<feature type="binding site" evidence="12">
    <location>
        <position position="206"/>
    </location>
    <ligand>
        <name>Mn(2+)</name>
        <dbReference type="ChEBI" id="CHEBI:29035"/>
    </ligand>
</feature>
<dbReference type="GO" id="GO:0005829">
    <property type="term" value="C:cytosol"/>
    <property type="evidence" value="ECO:0007669"/>
    <property type="project" value="TreeGrafter"/>
</dbReference>
<dbReference type="InterPro" id="IPR054691">
    <property type="entry name" value="LeuA/HCS_post-cat"/>
</dbReference>
<name>A0AAP2CQA3_9RHOB</name>
<keyword evidence="10 12" id="KW-0100">Branched-chain amino acid biosynthesis</keyword>
<dbReference type="SUPFAM" id="SSF51569">
    <property type="entry name" value="Aldolase"/>
    <property type="match status" value="1"/>
</dbReference>
<comment type="catalytic activity">
    <reaction evidence="12">
        <text>3-methyl-2-oxobutanoate + acetyl-CoA + H2O = (2S)-2-isopropylmalate + CoA + H(+)</text>
        <dbReference type="Rhea" id="RHEA:21524"/>
        <dbReference type="ChEBI" id="CHEBI:1178"/>
        <dbReference type="ChEBI" id="CHEBI:11851"/>
        <dbReference type="ChEBI" id="CHEBI:15377"/>
        <dbReference type="ChEBI" id="CHEBI:15378"/>
        <dbReference type="ChEBI" id="CHEBI:57287"/>
        <dbReference type="ChEBI" id="CHEBI:57288"/>
        <dbReference type="EC" id="2.3.3.13"/>
    </reaction>
</comment>
<dbReference type="FunFam" id="1.10.238.260:FF:000001">
    <property type="entry name" value="2-isopropylmalate synthase"/>
    <property type="match status" value="1"/>
</dbReference>
<keyword evidence="15" id="KW-1185">Reference proteome</keyword>
<dbReference type="InterPro" id="IPR000891">
    <property type="entry name" value="PYR_CT"/>
</dbReference>
<keyword evidence="5 12" id="KW-0432">Leucine biosynthesis</keyword>
<dbReference type="RefSeq" id="WP_327794348.1">
    <property type="nucleotide sequence ID" value="NZ_JADQAZ010000002.1"/>
</dbReference>
<dbReference type="AlphaFoldDB" id="A0AAP2CQA3"/>
<keyword evidence="7 12" id="KW-0808">Transferase</keyword>
<dbReference type="Pfam" id="PF22617">
    <property type="entry name" value="HCS_D2"/>
    <property type="match status" value="1"/>
</dbReference>
<dbReference type="SUPFAM" id="SSF110921">
    <property type="entry name" value="2-isopropylmalate synthase LeuA, allosteric (dimerisation) domain"/>
    <property type="match status" value="1"/>
</dbReference>
<keyword evidence="8 12" id="KW-0479">Metal-binding</keyword>
<dbReference type="PANTHER" id="PTHR10277">
    <property type="entry name" value="HOMOCITRATE SYNTHASE-RELATED"/>
    <property type="match status" value="1"/>
</dbReference>
<comment type="similarity">
    <text evidence="2 12">Belongs to the alpha-IPM synthase/homocitrate synthase family. LeuA type 1 subfamily.</text>
</comment>